<gene>
    <name evidence="2" type="ORF">LAESUDRAFT_725613</name>
</gene>
<organism evidence="2 3">
    <name type="scientific">Laetiporus sulphureus 93-53</name>
    <dbReference type="NCBI Taxonomy" id="1314785"/>
    <lineage>
        <taxon>Eukaryota</taxon>
        <taxon>Fungi</taxon>
        <taxon>Dikarya</taxon>
        <taxon>Basidiomycota</taxon>
        <taxon>Agaricomycotina</taxon>
        <taxon>Agaricomycetes</taxon>
        <taxon>Polyporales</taxon>
        <taxon>Laetiporus</taxon>
    </lineage>
</organism>
<dbReference type="RefSeq" id="XP_040764602.1">
    <property type="nucleotide sequence ID" value="XM_040908851.1"/>
</dbReference>
<dbReference type="OrthoDB" id="10596221at2759"/>
<name>A0A165EEC7_9APHY</name>
<accession>A0A165EEC7</accession>
<feature type="region of interest" description="Disordered" evidence="1">
    <location>
        <begin position="58"/>
        <end position="148"/>
    </location>
</feature>
<protein>
    <submittedName>
        <fullName evidence="2">Uncharacterized protein</fullName>
    </submittedName>
</protein>
<keyword evidence="3" id="KW-1185">Reference proteome</keyword>
<dbReference type="EMBL" id="KV427622">
    <property type="protein sequence ID" value="KZT06862.1"/>
    <property type="molecule type" value="Genomic_DNA"/>
</dbReference>
<evidence type="ECO:0000256" key="1">
    <source>
        <dbReference type="SAM" id="MobiDB-lite"/>
    </source>
</evidence>
<feature type="region of interest" description="Disordered" evidence="1">
    <location>
        <begin position="1"/>
        <end position="20"/>
    </location>
</feature>
<reference evidence="2 3" key="1">
    <citation type="journal article" date="2016" name="Mol. Biol. Evol.">
        <title>Comparative Genomics of Early-Diverging Mushroom-Forming Fungi Provides Insights into the Origins of Lignocellulose Decay Capabilities.</title>
        <authorList>
            <person name="Nagy L.G."/>
            <person name="Riley R."/>
            <person name="Tritt A."/>
            <person name="Adam C."/>
            <person name="Daum C."/>
            <person name="Floudas D."/>
            <person name="Sun H."/>
            <person name="Yadav J.S."/>
            <person name="Pangilinan J."/>
            <person name="Larsson K.H."/>
            <person name="Matsuura K."/>
            <person name="Barry K."/>
            <person name="Labutti K."/>
            <person name="Kuo R."/>
            <person name="Ohm R.A."/>
            <person name="Bhattacharya S.S."/>
            <person name="Shirouzu T."/>
            <person name="Yoshinaga Y."/>
            <person name="Martin F.M."/>
            <person name="Grigoriev I.V."/>
            <person name="Hibbett D.S."/>
        </authorList>
    </citation>
    <scope>NUCLEOTIDE SEQUENCE [LARGE SCALE GENOMIC DNA]</scope>
    <source>
        <strain evidence="2 3">93-53</strain>
    </source>
</reference>
<dbReference type="GeneID" id="63825880"/>
<sequence length="416" mass="46184">MAIITDERAQNPTDDSSDEEVKYLGFQRVDISKSEYHVQQLEAQGIVYTGHNNIKIVPERKVTSPEKTGLPNNIEPAKKNTDSSTTNEQHHHVGGATNGKSGPNPRAPYPTIHLQASRTPIYPKRLAPANTTSNQPKKRPKYDDSSTFSAQVANLQKRPRQLQQSLPSWPHEYIVISDSDDEPPPKKSNLQTELLLVSRSATTEPSTADFEELQGSEHHTVAADHDCASESEFESAHAGLDILDDGIWHTPENWTYHASRQLLVLAEDDEPELLEKLETFTVSSAALKRDIDRQKGRAQIQFRSAVPDVLPRENEPTGYRGTREIWTEIQAFLTHIGLYDVPSRTRNPRAIGRNLRPAWRVCRAPGAINMIAQCNGVVMMASAVDAGTEGRSLTCLPLRRSSVPSLPGKTQSVLAM</sequence>
<dbReference type="Proteomes" id="UP000076871">
    <property type="component" value="Unassembled WGS sequence"/>
</dbReference>
<evidence type="ECO:0000313" key="3">
    <source>
        <dbReference type="Proteomes" id="UP000076871"/>
    </source>
</evidence>
<proteinExistence type="predicted"/>
<feature type="non-terminal residue" evidence="2">
    <location>
        <position position="416"/>
    </location>
</feature>
<dbReference type="AlphaFoldDB" id="A0A165EEC7"/>
<dbReference type="InParanoid" id="A0A165EEC7"/>
<evidence type="ECO:0000313" key="2">
    <source>
        <dbReference type="EMBL" id="KZT06862.1"/>
    </source>
</evidence>